<proteinExistence type="inferred from homology"/>
<gene>
    <name evidence="7" type="ORF">EV210_10524</name>
</gene>
<keyword evidence="5" id="KW-0560">Oxidoreductase</keyword>
<dbReference type="AlphaFoldDB" id="A0A4R1Q0G9"/>
<dbReference type="PANTHER" id="PTHR30096">
    <property type="entry name" value="4,5-DOPA DIOXYGENASE EXTRADIOL-LIKE PROTEIN"/>
    <property type="match status" value="1"/>
</dbReference>
<evidence type="ECO:0000256" key="1">
    <source>
        <dbReference type="ARBA" id="ARBA00001947"/>
    </source>
</evidence>
<accession>A0A4R1Q0G9</accession>
<dbReference type="GO" id="GO:0016702">
    <property type="term" value="F:oxidoreductase activity, acting on single donors with incorporation of molecular oxygen, incorporation of two atoms of oxygen"/>
    <property type="evidence" value="ECO:0007669"/>
    <property type="project" value="UniProtKB-ARBA"/>
</dbReference>
<comment type="cofactor">
    <cofactor evidence="1">
        <name>Zn(2+)</name>
        <dbReference type="ChEBI" id="CHEBI:29105"/>
    </cofactor>
</comment>
<keyword evidence="3" id="KW-0479">Metal-binding</keyword>
<evidence type="ECO:0000259" key="6">
    <source>
        <dbReference type="Pfam" id="PF02900"/>
    </source>
</evidence>
<dbReference type="GO" id="GO:0008198">
    <property type="term" value="F:ferrous iron binding"/>
    <property type="evidence" value="ECO:0007669"/>
    <property type="project" value="InterPro"/>
</dbReference>
<evidence type="ECO:0000256" key="3">
    <source>
        <dbReference type="ARBA" id="ARBA00022723"/>
    </source>
</evidence>
<name>A0A4R1Q0G9_9FIRM</name>
<evidence type="ECO:0000313" key="7">
    <source>
        <dbReference type="EMBL" id="TCL37594.1"/>
    </source>
</evidence>
<dbReference type="CDD" id="cd07363">
    <property type="entry name" value="45_DOPA_Dioxygenase"/>
    <property type="match status" value="1"/>
</dbReference>
<dbReference type="GO" id="GO:0008270">
    <property type="term" value="F:zinc ion binding"/>
    <property type="evidence" value="ECO:0007669"/>
    <property type="project" value="InterPro"/>
</dbReference>
<dbReference type="InterPro" id="IPR014436">
    <property type="entry name" value="Extradiol_dOase_DODA"/>
</dbReference>
<dbReference type="PANTHER" id="PTHR30096:SF0">
    <property type="entry name" value="4,5-DOPA DIOXYGENASE EXTRADIOL-LIKE PROTEIN"/>
    <property type="match status" value="1"/>
</dbReference>
<dbReference type="PIRSF" id="PIRSF006157">
    <property type="entry name" value="Doxgns_DODA"/>
    <property type="match status" value="1"/>
</dbReference>
<reference evidence="7 8" key="1">
    <citation type="submission" date="2019-03" db="EMBL/GenBank/DDBJ databases">
        <title>Genomic Encyclopedia of Type Strains, Phase IV (KMG-IV): sequencing the most valuable type-strain genomes for metagenomic binning, comparative biology and taxonomic classification.</title>
        <authorList>
            <person name="Goeker M."/>
        </authorList>
    </citation>
    <scope>NUCLEOTIDE SEQUENCE [LARGE SCALE GENOMIC DNA]</scope>
    <source>
        <strain evidence="7 8">DSM 15969</strain>
    </source>
</reference>
<protein>
    <submittedName>
        <fullName evidence="7">4,5-DOPA dioxygenase extradiol</fullName>
    </submittedName>
</protein>
<comment type="caution">
    <text evidence="7">The sequence shown here is derived from an EMBL/GenBank/DDBJ whole genome shotgun (WGS) entry which is preliminary data.</text>
</comment>
<dbReference type="SUPFAM" id="SSF53213">
    <property type="entry name" value="LigB-like"/>
    <property type="match status" value="1"/>
</dbReference>
<dbReference type="OrthoDB" id="9790889at2"/>
<dbReference type="NCBIfam" id="NF007914">
    <property type="entry name" value="PRK10628.1"/>
    <property type="match status" value="1"/>
</dbReference>
<evidence type="ECO:0000256" key="5">
    <source>
        <dbReference type="ARBA" id="ARBA00023002"/>
    </source>
</evidence>
<keyword evidence="4" id="KW-0862">Zinc</keyword>
<dbReference type="Proteomes" id="UP000295063">
    <property type="component" value="Unassembled WGS sequence"/>
</dbReference>
<dbReference type="InterPro" id="IPR004183">
    <property type="entry name" value="Xdiol_dOase_suB"/>
</dbReference>
<feature type="domain" description="Extradiol ring-cleavage dioxygenase class III enzyme subunit B" evidence="6">
    <location>
        <begin position="21"/>
        <end position="230"/>
    </location>
</feature>
<sequence length="258" mass="28941">MQELPVLFMSHGSPMNIIETNSFTASVSRLGETLAKPAAIMVISAHWQTKGTQVTCAAKPRTIYDFYGFPQELYEIKYPCPGAPEYAEMVRQALGSDKVACNMDWGIDHAAWCVLKYLYPQADIPVFEMSLDIAKSPQEHYNLAKELAPLRKEGILIVASGNLVHNLRLAKFENTYDEPYDWAIRADQQMKELLQQGDHTSLISYDRLTDARLAIPTPEHYLPMLYAIALQKADEGLTFTCEDIQNGSVSMRSFVIGG</sequence>
<keyword evidence="7" id="KW-0223">Dioxygenase</keyword>
<dbReference type="RefSeq" id="WP_132078376.1">
    <property type="nucleotide sequence ID" value="NZ_SLUI01000005.1"/>
</dbReference>
<organism evidence="7 8">
    <name type="scientific">Anaerospora hongkongensis</name>
    <dbReference type="NCBI Taxonomy" id="244830"/>
    <lineage>
        <taxon>Bacteria</taxon>
        <taxon>Bacillati</taxon>
        <taxon>Bacillota</taxon>
        <taxon>Negativicutes</taxon>
        <taxon>Selenomonadales</taxon>
        <taxon>Sporomusaceae</taxon>
        <taxon>Anaerospora</taxon>
    </lineage>
</organism>
<dbReference type="Pfam" id="PF02900">
    <property type="entry name" value="LigB"/>
    <property type="match status" value="1"/>
</dbReference>
<keyword evidence="8" id="KW-1185">Reference proteome</keyword>
<comment type="similarity">
    <text evidence="2">Belongs to the DODA-type extradiol aromatic ring-opening dioxygenase family.</text>
</comment>
<dbReference type="Gene3D" id="3.40.830.10">
    <property type="entry name" value="LigB-like"/>
    <property type="match status" value="1"/>
</dbReference>
<evidence type="ECO:0000313" key="8">
    <source>
        <dbReference type="Proteomes" id="UP000295063"/>
    </source>
</evidence>
<dbReference type="EMBL" id="SLUI01000005">
    <property type="protein sequence ID" value="TCL37594.1"/>
    <property type="molecule type" value="Genomic_DNA"/>
</dbReference>
<evidence type="ECO:0000256" key="2">
    <source>
        <dbReference type="ARBA" id="ARBA00007581"/>
    </source>
</evidence>
<evidence type="ECO:0000256" key="4">
    <source>
        <dbReference type="ARBA" id="ARBA00022833"/>
    </source>
</evidence>